<protein>
    <recommendedName>
        <fullName evidence="2">Ice-binding protein C-terminal domain-containing protein</fullName>
    </recommendedName>
</protein>
<feature type="transmembrane region" description="Helical" evidence="1">
    <location>
        <begin position="12"/>
        <end position="30"/>
    </location>
</feature>
<comment type="caution">
    <text evidence="3">The sequence shown here is derived from an EMBL/GenBank/DDBJ whole genome shotgun (WGS) entry which is preliminary data.</text>
</comment>
<evidence type="ECO:0000256" key="1">
    <source>
        <dbReference type="SAM" id="Phobius"/>
    </source>
</evidence>
<organism evidence="3 4">
    <name type="scientific">Nostoc minutum NIES-26</name>
    <dbReference type="NCBI Taxonomy" id="1844469"/>
    <lineage>
        <taxon>Bacteria</taxon>
        <taxon>Bacillati</taxon>
        <taxon>Cyanobacteriota</taxon>
        <taxon>Cyanophyceae</taxon>
        <taxon>Nostocales</taxon>
        <taxon>Nostocaceae</taxon>
        <taxon>Nostoc</taxon>
    </lineage>
</organism>
<name>A0A367QB04_9NOSO</name>
<evidence type="ECO:0000313" key="3">
    <source>
        <dbReference type="EMBL" id="RCJ21358.1"/>
    </source>
</evidence>
<dbReference type="EMBL" id="LXQD01000331">
    <property type="protein sequence ID" value="RCJ21358.1"/>
    <property type="molecule type" value="Genomic_DNA"/>
</dbReference>
<dbReference type="Pfam" id="PF07589">
    <property type="entry name" value="PEP-CTERM"/>
    <property type="match status" value="1"/>
</dbReference>
<evidence type="ECO:0000313" key="4">
    <source>
        <dbReference type="Proteomes" id="UP000252107"/>
    </source>
</evidence>
<reference evidence="3" key="1">
    <citation type="submission" date="2016-04" db="EMBL/GenBank/DDBJ databases">
        <authorList>
            <person name="Tabuchi Yagui T.R."/>
        </authorList>
    </citation>
    <scope>NUCLEOTIDE SEQUENCE [LARGE SCALE GENOMIC DNA]</scope>
    <source>
        <strain evidence="3">NIES-26</strain>
    </source>
</reference>
<keyword evidence="1" id="KW-1133">Transmembrane helix</keyword>
<evidence type="ECO:0000259" key="2">
    <source>
        <dbReference type="Pfam" id="PF07589"/>
    </source>
</evidence>
<feature type="domain" description="Ice-binding protein C-terminal" evidence="2">
    <location>
        <begin position="213"/>
        <end position="235"/>
    </location>
</feature>
<dbReference type="Proteomes" id="UP000252107">
    <property type="component" value="Unassembled WGS sequence"/>
</dbReference>
<keyword evidence="1" id="KW-0812">Transmembrane</keyword>
<accession>A0A367QB04</accession>
<dbReference type="InterPro" id="IPR013424">
    <property type="entry name" value="Ice-binding_C"/>
</dbReference>
<proteinExistence type="predicted"/>
<dbReference type="NCBIfam" id="TIGR02595">
    <property type="entry name" value="PEP_CTERM"/>
    <property type="match status" value="1"/>
</dbReference>
<dbReference type="AlphaFoldDB" id="A0A367QB04"/>
<keyword evidence="1" id="KW-0472">Membrane</keyword>
<gene>
    <name evidence="3" type="ORF">A6770_30550</name>
</gene>
<keyword evidence="4" id="KW-1185">Reference proteome</keyword>
<sequence>MCASTSRLLDAIFAVALAIPLSVTGIFTFANSAQATSFTGEFQLNGGFTSSPPIEETSLVELSAKSLIFSPQPVTPVALSAQTGSFTSFNSANIGNVISFSPLSADNPFIDFGKTLLPGIIQSSSDTASITDGINTFALKSANYALKQSGANVAIDVALYGLFNSADGTKSQGAGNLSFQVNDVKVANVQSILNSGGSVKNLAFAGALFTTTSVPEPTTILGLGILGAALAISRRQKNQDNSIDITEI</sequence>